<dbReference type="AlphaFoldDB" id="A0A0E9Q054"/>
<accession>A0A0E9Q054</accession>
<sequence length="46" mass="5475">MWLKRAEEVFMLAGLHLKCQSRRASSHRHGDVVAVQVKDEFFHTWH</sequence>
<reference evidence="1" key="2">
    <citation type="journal article" date="2015" name="Fish Shellfish Immunol.">
        <title>Early steps in the European eel (Anguilla anguilla)-Vibrio vulnificus interaction in the gills: Role of the RtxA13 toxin.</title>
        <authorList>
            <person name="Callol A."/>
            <person name="Pajuelo D."/>
            <person name="Ebbesson L."/>
            <person name="Teles M."/>
            <person name="MacKenzie S."/>
            <person name="Amaro C."/>
        </authorList>
    </citation>
    <scope>NUCLEOTIDE SEQUENCE</scope>
</reference>
<dbReference type="EMBL" id="GBXM01098336">
    <property type="protein sequence ID" value="JAH10241.1"/>
    <property type="molecule type" value="Transcribed_RNA"/>
</dbReference>
<evidence type="ECO:0000313" key="1">
    <source>
        <dbReference type="EMBL" id="JAH10241.1"/>
    </source>
</evidence>
<proteinExistence type="predicted"/>
<organism evidence="1">
    <name type="scientific">Anguilla anguilla</name>
    <name type="common">European freshwater eel</name>
    <name type="synonym">Muraena anguilla</name>
    <dbReference type="NCBI Taxonomy" id="7936"/>
    <lineage>
        <taxon>Eukaryota</taxon>
        <taxon>Metazoa</taxon>
        <taxon>Chordata</taxon>
        <taxon>Craniata</taxon>
        <taxon>Vertebrata</taxon>
        <taxon>Euteleostomi</taxon>
        <taxon>Actinopterygii</taxon>
        <taxon>Neopterygii</taxon>
        <taxon>Teleostei</taxon>
        <taxon>Anguilliformes</taxon>
        <taxon>Anguillidae</taxon>
        <taxon>Anguilla</taxon>
    </lineage>
</organism>
<reference evidence="1" key="1">
    <citation type="submission" date="2014-11" db="EMBL/GenBank/DDBJ databases">
        <authorList>
            <person name="Amaro Gonzalez C."/>
        </authorList>
    </citation>
    <scope>NUCLEOTIDE SEQUENCE</scope>
</reference>
<name>A0A0E9Q054_ANGAN</name>
<protein>
    <submittedName>
        <fullName evidence="1">Uncharacterized protein</fullName>
    </submittedName>
</protein>